<dbReference type="Pfam" id="PF13692">
    <property type="entry name" value="Glyco_trans_1_4"/>
    <property type="match status" value="1"/>
</dbReference>
<name>E6VUQ5_PSEA9</name>
<keyword evidence="2" id="KW-0808">Transferase</keyword>
<dbReference type="PANTHER" id="PTHR12526">
    <property type="entry name" value="GLYCOSYLTRANSFERASE"/>
    <property type="match status" value="1"/>
</dbReference>
<dbReference type="eggNOG" id="COG0438">
    <property type="taxonomic scope" value="Bacteria"/>
</dbReference>
<dbReference type="Gene3D" id="3.40.50.2000">
    <property type="entry name" value="Glycogen Phosphorylase B"/>
    <property type="match status" value="2"/>
</dbReference>
<sequence length="376" mass="41739">MQTSERKGRLALVMPRLSRYGGAESFAWRLGEALARRGHAVDFICARCEAEPPEGVTPVVVGRFGGLRVIKILWFALMAERARRTGGYDLVFGMGKTVNQDILRIGGGPISMFWKLSRRAWPAGFPRWFKMARRRLAPANWAIHLLDTVRLRRTPRIVAVSHLVRDWTVAAHPHLDPSAIDVIYNRPDLSRFSPVDEAGRQTLREAAGIGPDQVVIGTAATNFALKGVRSLLMALARLPENHVLHVAGGRKPGKYLRLARELGVEDRVRFLGRVDDMASFYRCIDVFVLATFYDACSNAVLEALACGCRSVSSALNGSACFLPDRWVFPDPADVPELAAILLRVSGEDRPAPFVWPQDVPCGLDPYVEMIEQTLSR</sequence>
<keyword evidence="3" id="KW-1185">Reference proteome</keyword>
<evidence type="ECO:0000313" key="3">
    <source>
        <dbReference type="Proteomes" id="UP000002191"/>
    </source>
</evidence>
<accession>E6VUQ5</accession>
<dbReference type="GO" id="GO:0016757">
    <property type="term" value="F:glycosyltransferase activity"/>
    <property type="evidence" value="ECO:0007669"/>
    <property type="project" value="TreeGrafter"/>
</dbReference>
<dbReference type="CDD" id="cd03801">
    <property type="entry name" value="GT4_PimA-like"/>
    <property type="match status" value="1"/>
</dbReference>
<proteinExistence type="predicted"/>
<evidence type="ECO:0000259" key="1">
    <source>
        <dbReference type="Pfam" id="PF13439"/>
    </source>
</evidence>
<dbReference type="RefSeq" id="WP_013514227.1">
    <property type="nucleotide sequence ID" value="NC_014844.1"/>
</dbReference>
<dbReference type="SUPFAM" id="SSF53756">
    <property type="entry name" value="UDP-Glycosyltransferase/glycogen phosphorylase"/>
    <property type="match status" value="1"/>
</dbReference>
<gene>
    <name evidence="2" type="ordered locus">Daes_1282</name>
</gene>
<reference evidence="2 3" key="2">
    <citation type="journal article" date="2014" name="Genome Announc.">
        <title>Complete Genome Sequence of the Subsurface, Mesophilic Sulfate-Reducing Bacterium Desulfovibrio aespoeensis Aspo-2.</title>
        <authorList>
            <person name="Pedersen K."/>
            <person name="Bengtsson A."/>
            <person name="Edlund J."/>
            <person name="Rabe L."/>
            <person name="Hazen T."/>
            <person name="Chakraborty R."/>
            <person name="Goodwin L."/>
            <person name="Shapiro N."/>
        </authorList>
    </citation>
    <scope>NUCLEOTIDE SEQUENCE [LARGE SCALE GENOMIC DNA]</scope>
    <source>
        <strain evidence="3">ATCC 700646 / DSM 10631 / Aspo-2</strain>
    </source>
</reference>
<dbReference type="AlphaFoldDB" id="E6VUQ5"/>
<dbReference type="EMBL" id="CP002431">
    <property type="protein sequence ID" value="ADU62296.1"/>
    <property type="molecule type" value="Genomic_DNA"/>
</dbReference>
<feature type="domain" description="Glycosyltransferase subfamily 4-like N-terminal" evidence="1">
    <location>
        <begin position="20"/>
        <end position="190"/>
    </location>
</feature>
<dbReference type="STRING" id="643562.Daes_1282"/>
<protein>
    <submittedName>
        <fullName evidence="2">Glycosyl transferase group 1</fullName>
    </submittedName>
</protein>
<reference evidence="3" key="1">
    <citation type="submission" date="2010-12" db="EMBL/GenBank/DDBJ databases">
        <title>Complete sequence of Desulfovibrio aespoeensis Aspo-2.</title>
        <authorList>
            <consortium name="US DOE Joint Genome Institute"/>
            <person name="Lucas S."/>
            <person name="Copeland A."/>
            <person name="Lapidus A."/>
            <person name="Cheng J.-F."/>
            <person name="Goodwin L."/>
            <person name="Pitluck S."/>
            <person name="Chertkov O."/>
            <person name="Misra M."/>
            <person name="Detter J.C."/>
            <person name="Han C."/>
            <person name="Tapia R."/>
            <person name="Land M."/>
            <person name="Hauser L."/>
            <person name="Kyrpides N."/>
            <person name="Ivanova N."/>
            <person name="Ovchinnikova G."/>
            <person name="Pedersen K."/>
            <person name="Jagevall S."/>
            <person name="Hazen T."/>
            <person name="Woyke T."/>
        </authorList>
    </citation>
    <scope>NUCLEOTIDE SEQUENCE [LARGE SCALE GENOMIC DNA]</scope>
    <source>
        <strain evidence="3">ATCC 700646 / DSM 10631 / Aspo-2</strain>
    </source>
</reference>
<dbReference type="Pfam" id="PF13439">
    <property type="entry name" value="Glyco_transf_4"/>
    <property type="match status" value="1"/>
</dbReference>
<dbReference type="PANTHER" id="PTHR12526:SF635">
    <property type="entry name" value="GLYCOSYL TRANSFERASE GROUP 1"/>
    <property type="match status" value="1"/>
</dbReference>
<dbReference type="HOGENOM" id="CLU_009583_44_1_7"/>
<dbReference type="InterPro" id="IPR028098">
    <property type="entry name" value="Glyco_trans_4-like_N"/>
</dbReference>
<evidence type="ECO:0000313" key="2">
    <source>
        <dbReference type="EMBL" id="ADU62296.1"/>
    </source>
</evidence>
<dbReference type="KEGG" id="das:Daes_1282"/>
<dbReference type="OrthoDB" id="433681at2"/>
<organism evidence="2 3">
    <name type="scientific">Pseudodesulfovibrio aespoeensis (strain ATCC 700646 / DSM 10631 / Aspo-2)</name>
    <name type="common">Desulfovibrio aespoeensis</name>
    <dbReference type="NCBI Taxonomy" id="643562"/>
    <lineage>
        <taxon>Bacteria</taxon>
        <taxon>Pseudomonadati</taxon>
        <taxon>Thermodesulfobacteriota</taxon>
        <taxon>Desulfovibrionia</taxon>
        <taxon>Desulfovibrionales</taxon>
        <taxon>Desulfovibrionaceae</taxon>
    </lineage>
</organism>
<dbReference type="Proteomes" id="UP000002191">
    <property type="component" value="Chromosome"/>
</dbReference>